<keyword evidence="2" id="KW-1185">Reference proteome</keyword>
<gene>
    <name evidence="1" type="ORF">FXN65_09485</name>
</gene>
<proteinExistence type="predicted"/>
<dbReference type="EMBL" id="CP043311">
    <property type="protein sequence ID" value="QEY62288.1"/>
    <property type="molecule type" value="Genomic_DNA"/>
</dbReference>
<dbReference type="AlphaFoldDB" id="A0A5J6QHQ4"/>
<accession>A0A5J6QHQ4</accession>
<sequence>MSRNGPYRETDPQTGVVETFIGDPNLAEQVTGSPFGTHYVRIEGPGGQVAHTSLFSLSGKVLSSRAGTALEVPRASYSRSAARTWISVFGSSTAGASLCFRESIDPVGDPPSPA</sequence>
<evidence type="ECO:0000313" key="1">
    <source>
        <dbReference type="EMBL" id="QEY62288.1"/>
    </source>
</evidence>
<reference evidence="1 2" key="1">
    <citation type="submission" date="2019-08" db="EMBL/GenBank/DDBJ databases">
        <title>Whole-genome Sequencing of e-waste polymer degrading bacterium Pseudomonas sp. strain PE08.</title>
        <authorList>
            <person name="Kirdat K."/>
            <person name="Debbarma P."/>
            <person name="Narawade N."/>
            <person name="Suyal D."/>
            <person name="Thorat V."/>
            <person name="Shouche Y."/>
            <person name="Goel R."/>
            <person name="Yadav A."/>
        </authorList>
    </citation>
    <scope>NUCLEOTIDE SEQUENCE [LARGE SCALE GENOMIC DNA]</scope>
    <source>
        <strain evidence="1 2">PE08</strain>
    </source>
</reference>
<dbReference type="Proteomes" id="UP000327179">
    <property type="component" value="Chromosome"/>
</dbReference>
<evidence type="ECO:0000313" key="2">
    <source>
        <dbReference type="Proteomes" id="UP000327179"/>
    </source>
</evidence>
<protein>
    <submittedName>
        <fullName evidence="1">Uncharacterized protein</fullName>
    </submittedName>
</protein>
<dbReference type="KEGG" id="plal:FXN65_09485"/>
<organism evidence="1 2">
    <name type="scientific">Metapseudomonas lalkuanensis</name>
    <dbReference type="NCBI Taxonomy" id="2604832"/>
    <lineage>
        <taxon>Bacteria</taxon>
        <taxon>Pseudomonadati</taxon>
        <taxon>Pseudomonadota</taxon>
        <taxon>Gammaproteobacteria</taxon>
        <taxon>Pseudomonadales</taxon>
        <taxon>Pseudomonadaceae</taxon>
        <taxon>Metapseudomonas</taxon>
    </lineage>
</organism>
<name>A0A5J6QHQ4_9GAMM</name>